<organism evidence="2 3">
    <name type="scientific">Euphydryas editha</name>
    <name type="common">Edith's checkerspot</name>
    <dbReference type="NCBI Taxonomy" id="104508"/>
    <lineage>
        <taxon>Eukaryota</taxon>
        <taxon>Metazoa</taxon>
        <taxon>Ecdysozoa</taxon>
        <taxon>Arthropoda</taxon>
        <taxon>Hexapoda</taxon>
        <taxon>Insecta</taxon>
        <taxon>Pterygota</taxon>
        <taxon>Neoptera</taxon>
        <taxon>Endopterygota</taxon>
        <taxon>Lepidoptera</taxon>
        <taxon>Glossata</taxon>
        <taxon>Ditrysia</taxon>
        <taxon>Papilionoidea</taxon>
        <taxon>Nymphalidae</taxon>
        <taxon>Nymphalinae</taxon>
        <taxon>Euphydryas</taxon>
    </lineage>
</organism>
<reference evidence="2" key="1">
    <citation type="submission" date="2022-03" db="EMBL/GenBank/DDBJ databases">
        <authorList>
            <person name="Tunstrom K."/>
        </authorList>
    </citation>
    <scope>NUCLEOTIDE SEQUENCE</scope>
</reference>
<proteinExistence type="predicted"/>
<dbReference type="AlphaFoldDB" id="A0AAU9UAC4"/>
<gene>
    <name evidence="2" type="ORF">EEDITHA_LOCUS11149</name>
</gene>
<sequence length="120" mass="13170">MKTLMFFALIISIYFTTVFGRSFETDGSRCVNMWDEGCINGQLPGSGRDDDYINGGFNPGKRCINMWDEGCTNGQLPGAGLDNDYVNGGFNPGKRCLDTLGGCNSGWLDSSSNDMTIYKY</sequence>
<evidence type="ECO:0000313" key="3">
    <source>
        <dbReference type="Proteomes" id="UP001153954"/>
    </source>
</evidence>
<keyword evidence="1" id="KW-0732">Signal</keyword>
<name>A0AAU9UAC4_EUPED</name>
<evidence type="ECO:0008006" key="4">
    <source>
        <dbReference type="Google" id="ProtNLM"/>
    </source>
</evidence>
<feature type="chain" id="PRO_5043695448" description="Temptin" evidence="1">
    <location>
        <begin position="21"/>
        <end position="120"/>
    </location>
</feature>
<accession>A0AAU9UAC4</accession>
<dbReference type="Proteomes" id="UP001153954">
    <property type="component" value="Unassembled WGS sequence"/>
</dbReference>
<dbReference type="EMBL" id="CAKOGL010000015">
    <property type="protein sequence ID" value="CAH2095729.1"/>
    <property type="molecule type" value="Genomic_DNA"/>
</dbReference>
<feature type="signal peptide" evidence="1">
    <location>
        <begin position="1"/>
        <end position="20"/>
    </location>
</feature>
<protein>
    <recommendedName>
        <fullName evidence="4">Temptin</fullName>
    </recommendedName>
</protein>
<keyword evidence="3" id="KW-1185">Reference proteome</keyword>
<evidence type="ECO:0000313" key="2">
    <source>
        <dbReference type="EMBL" id="CAH2095729.1"/>
    </source>
</evidence>
<evidence type="ECO:0000256" key="1">
    <source>
        <dbReference type="SAM" id="SignalP"/>
    </source>
</evidence>
<comment type="caution">
    <text evidence="2">The sequence shown here is derived from an EMBL/GenBank/DDBJ whole genome shotgun (WGS) entry which is preliminary data.</text>
</comment>